<protein>
    <submittedName>
        <fullName evidence="3">MBL fold metallo-hydrolase</fullName>
    </submittedName>
</protein>
<dbReference type="PANTHER" id="PTHR43546">
    <property type="entry name" value="UPF0173 METAL-DEPENDENT HYDROLASE MJ1163-RELATED"/>
    <property type="match status" value="1"/>
</dbReference>
<accession>A0ABD5PBJ4</accession>
<reference evidence="3 4" key="1">
    <citation type="journal article" date="2019" name="Int. J. Syst. Evol. Microbiol.">
        <title>The Global Catalogue of Microorganisms (GCM) 10K type strain sequencing project: providing services to taxonomists for standard genome sequencing and annotation.</title>
        <authorList>
            <consortium name="The Broad Institute Genomics Platform"/>
            <consortium name="The Broad Institute Genome Sequencing Center for Infectious Disease"/>
            <person name="Wu L."/>
            <person name="Ma J."/>
        </authorList>
    </citation>
    <scope>NUCLEOTIDE SEQUENCE [LARGE SCALE GENOMIC DNA]</scope>
    <source>
        <strain evidence="3 4">CGMCC 1.12553</strain>
    </source>
</reference>
<evidence type="ECO:0000313" key="3">
    <source>
        <dbReference type="EMBL" id="MFC4357829.1"/>
    </source>
</evidence>
<dbReference type="InterPro" id="IPR050114">
    <property type="entry name" value="UPF0173_UPF0282_UlaG_hydrolase"/>
</dbReference>
<organism evidence="3 4">
    <name type="scientific">Halobium salinum</name>
    <dbReference type="NCBI Taxonomy" id="1364940"/>
    <lineage>
        <taxon>Archaea</taxon>
        <taxon>Methanobacteriati</taxon>
        <taxon>Methanobacteriota</taxon>
        <taxon>Stenosarchaea group</taxon>
        <taxon>Halobacteria</taxon>
        <taxon>Halobacteriales</taxon>
        <taxon>Haloferacaceae</taxon>
        <taxon>Halobium</taxon>
    </lineage>
</organism>
<dbReference type="InterPro" id="IPR036866">
    <property type="entry name" value="RibonucZ/Hydroxyglut_hydro"/>
</dbReference>
<keyword evidence="1" id="KW-0378">Hydrolase</keyword>
<dbReference type="Gene3D" id="3.60.15.10">
    <property type="entry name" value="Ribonuclease Z/Hydroxyacylglutathione hydrolase-like"/>
    <property type="match status" value="1"/>
</dbReference>
<dbReference type="SUPFAM" id="SSF56281">
    <property type="entry name" value="Metallo-hydrolase/oxidoreductase"/>
    <property type="match status" value="1"/>
</dbReference>
<comment type="caution">
    <text evidence="3">The sequence shown here is derived from an EMBL/GenBank/DDBJ whole genome shotgun (WGS) entry which is preliminary data.</text>
</comment>
<dbReference type="InterPro" id="IPR001279">
    <property type="entry name" value="Metallo-B-lactamas"/>
</dbReference>
<dbReference type="AlphaFoldDB" id="A0ABD5PBJ4"/>
<dbReference type="RefSeq" id="WP_267624562.1">
    <property type="nucleotide sequence ID" value="NZ_JAODIW010000009.1"/>
</dbReference>
<evidence type="ECO:0000313" key="4">
    <source>
        <dbReference type="Proteomes" id="UP001595921"/>
    </source>
</evidence>
<name>A0ABD5PBJ4_9EURY</name>
<evidence type="ECO:0000259" key="2">
    <source>
        <dbReference type="Pfam" id="PF12706"/>
    </source>
</evidence>
<dbReference type="Pfam" id="PF12706">
    <property type="entry name" value="Lactamase_B_2"/>
    <property type="match status" value="1"/>
</dbReference>
<dbReference type="GO" id="GO:0016787">
    <property type="term" value="F:hydrolase activity"/>
    <property type="evidence" value="ECO:0007669"/>
    <property type="project" value="UniProtKB-KW"/>
</dbReference>
<feature type="domain" description="Metallo-beta-lactamase" evidence="2">
    <location>
        <begin position="44"/>
        <end position="238"/>
    </location>
</feature>
<proteinExistence type="predicted"/>
<dbReference type="EMBL" id="JBHSDS010000005">
    <property type="protein sequence ID" value="MFC4357829.1"/>
    <property type="molecule type" value="Genomic_DNA"/>
</dbReference>
<dbReference type="Proteomes" id="UP001595921">
    <property type="component" value="Unassembled WGS sequence"/>
</dbReference>
<sequence length="293" mass="32268">MVHATWGDWFVRGEVEASEPEGLSVWYLGCNGYVLRTAEATLYLDPYFGDGNPPRIVRMIPVPMDPADATDCDAVLVTHEHIDHMHPPSFAPLVDDLGADLYAPEASYTDADYDGDVDVSDDRKHTVAPGDAFEVGDLTVHVRGANDPDAVEPVTYVVEHDSGTFFAGGDTRPWDGFADVADEFDLDLGVLPFGTTGKIVETEADPTETQVTTWYNDGAGIAEAVNQLGLERFAPVHWDMWKGVGADPKSLHEDLASYEYPRVTEVIRIGDRLEVGRPGVVRPKDLREHEREE</sequence>
<gene>
    <name evidence="3" type="ORF">ACFO0N_07695</name>
</gene>
<keyword evidence="4" id="KW-1185">Reference proteome</keyword>
<dbReference type="PANTHER" id="PTHR43546:SF9">
    <property type="entry name" value="L-ASCORBATE-6-PHOSPHATE LACTONASE ULAG-RELATED"/>
    <property type="match status" value="1"/>
</dbReference>
<evidence type="ECO:0000256" key="1">
    <source>
        <dbReference type="ARBA" id="ARBA00022801"/>
    </source>
</evidence>